<name>S7NBL0_MYOBR</name>
<dbReference type="Proteomes" id="UP000052978">
    <property type="component" value="Unassembled WGS sequence"/>
</dbReference>
<evidence type="ECO:0000313" key="6">
    <source>
        <dbReference type="EMBL" id="EPQ14426.1"/>
    </source>
</evidence>
<accession>S7NBL0</accession>
<dbReference type="InterPro" id="IPR052116">
    <property type="entry name" value="Centro_Cilium_Assembly"/>
</dbReference>
<feature type="coiled-coil region" evidence="5">
    <location>
        <begin position="126"/>
        <end position="626"/>
    </location>
</feature>
<dbReference type="GO" id="GO:0051660">
    <property type="term" value="P:establishment of centrosome localization"/>
    <property type="evidence" value="ECO:0007669"/>
    <property type="project" value="TreeGrafter"/>
</dbReference>
<evidence type="ECO:0000256" key="2">
    <source>
        <dbReference type="ARBA" id="ARBA00022490"/>
    </source>
</evidence>
<keyword evidence="4" id="KW-0206">Cytoskeleton</keyword>
<evidence type="ECO:0000256" key="5">
    <source>
        <dbReference type="SAM" id="Coils"/>
    </source>
</evidence>
<feature type="coiled-coil region" evidence="5">
    <location>
        <begin position="756"/>
        <end position="783"/>
    </location>
</feature>
<organism evidence="6 7">
    <name type="scientific">Myotis brandtii</name>
    <name type="common">Brandt's bat</name>
    <dbReference type="NCBI Taxonomy" id="109478"/>
    <lineage>
        <taxon>Eukaryota</taxon>
        <taxon>Metazoa</taxon>
        <taxon>Chordata</taxon>
        <taxon>Craniata</taxon>
        <taxon>Vertebrata</taxon>
        <taxon>Euteleostomi</taxon>
        <taxon>Mammalia</taxon>
        <taxon>Eutheria</taxon>
        <taxon>Laurasiatheria</taxon>
        <taxon>Chiroptera</taxon>
        <taxon>Yangochiroptera</taxon>
        <taxon>Vespertilionidae</taxon>
        <taxon>Myotis</taxon>
    </lineage>
</organism>
<proteinExistence type="predicted"/>
<evidence type="ECO:0000313" key="7">
    <source>
        <dbReference type="Proteomes" id="UP000052978"/>
    </source>
</evidence>
<sequence length="789" mass="93050">MNTLPTICPPGGDSGLIDSERALQSMLIEERLRCEQHKTNYQTLKTEHNRLQDEYTKSQNELKRLLNEKQTNQEKFQLLFEELRGELLEKTKDLEEIKLQVLTPQNLELFRAQIRQELETPMRERFRSLDEEVEKYRAEYNKLRYENTFLKSEFEHQKGEFARTLEEEKIKCESEVARLEKDKEELRNQLLSLDPTRDNKRVQQLTREKVHLVQKLKELEAEVAELRAEKENSDARVENVQRIQVQQLAEMQATIRSLEAEKQSVKLHAERLEKELQSSNEQNTVLITKLHKAEREINALSSKVKELKHSNKLEITDIKLEAARAKSDLERERNKIQSELDGLQSDNEILKSAVEQHKVLLAEKDRELIRKVQAAKEEGYQKLVVLQDEKLELENRLVDLEKMKVEYDVWRQSEKDQCEEKLRASQMAEELKLQQQIVNIENAEKEKNENSDLKQQISSLQIQVTSLTQSENELLNSNQILKEMVERLKQECRNLRSQAEKAQLEVEKLKLQQQIVNIENAEKEKNENSDLKQQISSLQIQVTSLTQSENELLNSNQILKEMVERLKQECRNLRSQAEKAQLEVEKTLEEKQIQWLEEKQKLHERITDREEKYNQAKEKLQRAAIAQKKASGWIDIVVQNKRVVPLPAWREEAQASIRKSLHENKLKRLHEKVEVLEAKREELETENQVLNRQNVPFEEYTRLQKRLKDIQRRHNEFRSLILVPNIPPTASINPVSLQSSNIIPGMELAFPPHMQEEQHQRELSLLRKRLEELETTQRKQLEELGSPGE</sequence>
<keyword evidence="3 5" id="KW-0175">Coiled coil</keyword>
<keyword evidence="2" id="KW-0963">Cytoplasm</keyword>
<keyword evidence="7" id="KW-1185">Reference proteome</keyword>
<dbReference type="PANTHER" id="PTHR23170">
    <property type="entry name" value="NY-REN-58 ANTIGEN"/>
    <property type="match status" value="1"/>
</dbReference>
<dbReference type="EMBL" id="KE163933">
    <property type="protein sequence ID" value="EPQ14426.1"/>
    <property type="molecule type" value="Genomic_DNA"/>
</dbReference>
<evidence type="ECO:0000256" key="4">
    <source>
        <dbReference type="ARBA" id="ARBA00023212"/>
    </source>
</evidence>
<protein>
    <submittedName>
        <fullName evidence="6">Coiled-coil domain-containing protein 41</fullName>
    </submittedName>
</protein>
<dbReference type="GO" id="GO:0005794">
    <property type="term" value="C:Golgi apparatus"/>
    <property type="evidence" value="ECO:0007669"/>
    <property type="project" value="TreeGrafter"/>
</dbReference>
<reference evidence="6 7" key="1">
    <citation type="journal article" date="2013" name="Nat. Commun.">
        <title>Genome analysis reveals insights into physiology and longevity of the Brandt's bat Myotis brandtii.</title>
        <authorList>
            <person name="Seim I."/>
            <person name="Fang X."/>
            <person name="Xiong Z."/>
            <person name="Lobanov A.V."/>
            <person name="Huang Z."/>
            <person name="Ma S."/>
            <person name="Feng Y."/>
            <person name="Turanov A.A."/>
            <person name="Zhu Y."/>
            <person name="Lenz T.L."/>
            <person name="Gerashchenko M.V."/>
            <person name="Fan D."/>
            <person name="Hee Yim S."/>
            <person name="Yao X."/>
            <person name="Jordan D."/>
            <person name="Xiong Y."/>
            <person name="Ma Y."/>
            <person name="Lyapunov A.N."/>
            <person name="Chen G."/>
            <person name="Kulakova O.I."/>
            <person name="Sun Y."/>
            <person name="Lee S.G."/>
            <person name="Bronson R.T."/>
            <person name="Moskalev A.A."/>
            <person name="Sunyaev S.R."/>
            <person name="Zhang G."/>
            <person name="Krogh A."/>
            <person name="Wang J."/>
            <person name="Gladyshev V.N."/>
        </authorList>
    </citation>
    <scope>NUCLEOTIDE SEQUENCE [LARGE SCALE GENOMIC DNA]</scope>
</reference>
<feature type="coiled-coil region" evidence="5">
    <location>
        <begin position="659"/>
        <end position="720"/>
    </location>
</feature>
<evidence type="ECO:0000256" key="3">
    <source>
        <dbReference type="ARBA" id="ARBA00023054"/>
    </source>
</evidence>
<dbReference type="AlphaFoldDB" id="S7NBL0"/>
<dbReference type="PANTHER" id="PTHR23170:SF2">
    <property type="entry name" value="CENTROSOMAL PROTEIN OF 83 KDA"/>
    <property type="match status" value="1"/>
</dbReference>
<dbReference type="GO" id="GO:0005814">
    <property type="term" value="C:centriole"/>
    <property type="evidence" value="ECO:0007669"/>
    <property type="project" value="TreeGrafter"/>
</dbReference>
<dbReference type="GO" id="GO:0097539">
    <property type="term" value="C:ciliary transition fiber"/>
    <property type="evidence" value="ECO:0007669"/>
    <property type="project" value="TreeGrafter"/>
</dbReference>
<evidence type="ECO:0000256" key="1">
    <source>
        <dbReference type="ARBA" id="ARBA00004300"/>
    </source>
</evidence>
<comment type="subcellular location">
    <subcellularLocation>
        <location evidence="1">Cytoplasm</location>
        <location evidence="1">Cytoskeleton</location>
        <location evidence="1">Microtubule organizing center</location>
        <location evidence="1">Centrosome</location>
    </subcellularLocation>
</comment>
<gene>
    <name evidence="6" type="ORF">D623_10028719</name>
</gene>
<dbReference type="GO" id="GO:0060271">
    <property type="term" value="P:cilium assembly"/>
    <property type="evidence" value="ECO:0007669"/>
    <property type="project" value="TreeGrafter"/>
</dbReference>
<feature type="coiled-coil region" evidence="5">
    <location>
        <begin position="34"/>
        <end position="100"/>
    </location>
</feature>
<dbReference type="GO" id="GO:0005813">
    <property type="term" value="C:centrosome"/>
    <property type="evidence" value="ECO:0007669"/>
    <property type="project" value="UniProtKB-SubCell"/>
</dbReference>